<sequence>MSTMPKKKTPAPIRPELIDPLTEILRDRGERVPDWPADEAAAYRKHGGFQAGRDAVLEVRMAKAAAAVEDVFAGVANAAELKGYLEGIAAAQAIAGFSDETFRSILDKDGHTGIDVDGNPLP</sequence>
<dbReference type="RefSeq" id="WP_012622912.1">
    <property type="nucleotide sequence ID" value="NC_011879.1"/>
</dbReference>
<geneLocation type="plasmid" evidence="1 2">
    <name>pACHL01</name>
</geneLocation>
<evidence type="ECO:0000313" key="1">
    <source>
        <dbReference type="EMBL" id="ACL41895.1"/>
    </source>
</evidence>
<evidence type="ECO:0000313" key="2">
    <source>
        <dbReference type="Proteomes" id="UP000002505"/>
    </source>
</evidence>
<dbReference type="Proteomes" id="UP000002505">
    <property type="component" value="Plasmid pACHL01"/>
</dbReference>
<organism evidence="1 2">
    <name type="scientific">Pseudarthrobacter chlorophenolicus (strain ATCC 700700 / DSM 12829 / CIP 107037 / JCM 12360 / KCTC 9906 / NCIMB 13794 / A6)</name>
    <name type="common">Arthrobacter chlorophenolicus</name>
    <dbReference type="NCBI Taxonomy" id="452863"/>
    <lineage>
        <taxon>Bacteria</taxon>
        <taxon>Bacillati</taxon>
        <taxon>Actinomycetota</taxon>
        <taxon>Actinomycetes</taxon>
        <taxon>Micrococcales</taxon>
        <taxon>Micrococcaceae</taxon>
        <taxon>Pseudarthrobacter</taxon>
    </lineage>
</organism>
<proteinExistence type="predicted"/>
<dbReference type="AlphaFoldDB" id="B8HHJ8"/>
<dbReference type="KEGG" id="ach:Achl_3944"/>
<dbReference type="EMBL" id="CP001342">
    <property type="protein sequence ID" value="ACL41895.1"/>
    <property type="molecule type" value="Genomic_DNA"/>
</dbReference>
<keyword evidence="2" id="KW-1185">Reference proteome</keyword>
<protein>
    <submittedName>
        <fullName evidence="1">Uncharacterized protein</fullName>
    </submittedName>
</protein>
<reference evidence="1" key="1">
    <citation type="submission" date="2009-01" db="EMBL/GenBank/DDBJ databases">
        <title>Complete sequence of plasmid1 of Arthrobacter chlorophenolicus A6.</title>
        <authorList>
            <consortium name="US DOE Joint Genome Institute"/>
            <person name="Lucas S."/>
            <person name="Copeland A."/>
            <person name="Lapidus A."/>
            <person name="Glavina del Rio T."/>
            <person name="Tice H."/>
            <person name="Bruce D."/>
            <person name="Goodwin L."/>
            <person name="Pitluck S."/>
            <person name="Goltsman E."/>
            <person name="Clum A."/>
            <person name="Larimer F."/>
            <person name="Land M."/>
            <person name="Hauser L."/>
            <person name="Kyrpides N."/>
            <person name="Mikhailova N."/>
            <person name="Jansson J."/>
            <person name="Richardson P."/>
        </authorList>
    </citation>
    <scope>NUCLEOTIDE SEQUENCE [LARGE SCALE GENOMIC DNA]</scope>
    <source>
        <strain evidence="1">A6</strain>
        <plasmid evidence="1">pACHL01</plasmid>
    </source>
</reference>
<dbReference type="OrthoDB" id="9987504at2"/>
<keyword evidence="1" id="KW-0614">Plasmid</keyword>
<gene>
    <name evidence="1" type="ordered locus">Achl_3944</name>
</gene>
<accession>B8HHJ8</accession>
<dbReference type="HOGENOM" id="CLU_2021936_0_0_11"/>
<name>B8HHJ8_PSECP</name>